<sequence length="57" mass="6230">MPLSSDTLRRTLVTWLYAVAVAHVLGSLVFTWAGFSGLLDGYLTSLEQAFWTEAVPA</sequence>
<dbReference type="AlphaFoldDB" id="F3FRP0"/>
<dbReference type="Proteomes" id="UP000004471">
    <property type="component" value="Unassembled WGS sequence"/>
</dbReference>
<evidence type="ECO:0000313" key="3">
    <source>
        <dbReference type="Proteomes" id="UP000004471"/>
    </source>
</evidence>
<accession>F3FRP0</accession>
<gene>
    <name evidence="2" type="ORF">PSYJA_29568</name>
</gene>
<keyword evidence="1" id="KW-0812">Transmembrane</keyword>
<evidence type="ECO:0000313" key="2">
    <source>
        <dbReference type="EMBL" id="EGH32882.1"/>
    </source>
</evidence>
<feature type="non-terminal residue" evidence="2">
    <location>
        <position position="57"/>
    </location>
</feature>
<proteinExistence type="predicted"/>
<dbReference type="HOGENOM" id="CLU_185660_0_0_6"/>
<evidence type="ECO:0000256" key="1">
    <source>
        <dbReference type="SAM" id="Phobius"/>
    </source>
</evidence>
<keyword evidence="1" id="KW-1133">Transmembrane helix</keyword>
<organism evidence="2 3">
    <name type="scientific">Pseudomonas syringae pv. japonica str. M301072</name>
    <dbReference type="NCBI Taxonomy" id="629262"/>
    <lineage>
        <taxon>Bacteria</taxon>
        <taxon>Pseudomonadati</taxon>
        <taxon>Pseudomonadota</taxon>
        <taxon>Gammaproteobacteria</taxon>
        <taxon>Pseudomonadales</taxon>
        <taxon>Pseudomonadaceae</taxon>
        <taxon>Pseudomonas</taxon>
        <taxon>Pseudomonas syringae</taxon>
    </lineage>
</organism>
<keyword evidence="1" id="KW-0472">Membrane</keyword>
<feature type="transmembrane region" description="Helical" evidence="1">
    <location>
        <begin position="12"/>
        <end position="35"/>
    </location>
</feature>
<reference evidence="2 3" key="1">
    <citation type="journal article" date="2011" name="PLoS Pathog.">
        <title>Dynamic evolution of pathogenicity revealed by sequencing and comparative genomics of 19 Pseudomonas syringae isolates.</title>
        <authorList>
            <person name="Baltrus D.A."/>
            <person name="Nishimura M.T."/>
            <person name="Romanchuk A."/>
            <person name="Chang J.H."/>
            <person name="Mukhtar M.S."/>
            <person name="Cherkis K."/>
            <person name="Roach J."/>
            <person name="Grant S.R."/>
            <person name="Jones C.D."/>
            <person name="Dangl J.L."/>
        </authorList>
    </citation>
    <scope>NUCLEOTIDE SEQUENCE [LARGE SCALE GENOMIC DNA]</scope>
    <source>
        <strain evidence="3">M301072PT</strain>
    </source>
</reference>
<name>F3FRP0_PSESX</name>
<comment type="caution">
    <text evidence="2">The sequence shown here is derived from an EMBL/GenBank/DDBJ whole genome shotgun (WGS) entry which is preliminary data.</text>
</comment>
<dbReference type="EMBL" id="AEAH01001346">
    <property type="protein sequence ID" value="EGH32882.1"/>
    <property type="molecule type" value="Genomic_DNA"/>
</dbReference>
<protein>
    <submittedName>
        <fullName evidence="2">Uncharacterized protein</fullName>
    </submittedName>
</protein>